<dbReference type="EMBL" id="CAJOBR010004315">
    <property type="protein sequence ID" value="CAF4776356.1"/>
    <property type="molecule type" value="Genomic_DNA"/>
</dbReference>
<dbReference type="Proteomes" id="UP000663848">
    <property type="component" value="Unassembled WGS sequence"/>
</dbReference>
<evidence type="ECO:0000313" key="3">
    <source>
        <dbReference type="EMBL" id="CAF4460752.1"/>
    </source>
</evidence>
<organism evidence="2 7">
    <name type="scientific">Rotaria socialis</name>
    <dbReference type="NCBI Taxonomy" id="392032"/>
    <lineage>
        <taxon>Eukaryota</taxon>
        <taxon>Metazoa</taxon>
        <taxon>Spiralia</taxon>
        <taxon>Gnathifera</taxon>
        <taxon>Rotifera</taxon>
        <taxon>Eurotatoria</taxon>
        <taxon>Bdelloidea</taxon>
        <taxon>Philodinida</taxon>
        <taxon>Philodinidae</taxon>
        <taxon>Rotaria</taxon>
    </lineage>
</organism>
<proteinExistence type="predicted"/>
<dbReference type="Proteomes" id="UP000663851">
    <property type="component" value="Unassembled WGS sequence"/>
</dbReference>
<comment type="caution">
    <text evidence="2">The sequence shown here is derived from an EMBL/GenBank/DDBJ whole genome shotgun (WGS) entry which is preliminary data.</text>
</comment>
<dbReference type="Proteomes" id="UP000663873">
    <property type="component" value="Unassembled WGS sequence"/>
</dbReference>
<keyword evidence="1" id="KW-0812">Transmembrane</keyword>
<dbReference type="Proteomes" id="UP000663862">
    <property type="component" value="Unassembled WGS sequence"/>
</dbReference>
<evidence type="ECO:0000256" key="1">
    <source>
        <dbReference type="SAM" id="Phobius"/>
    </source>
</evidence>
<protein>
    <submittedName>
        <fullName evidence="2">Uncharacterized protein</fullName>
    </submittedName>
</protein>
<dbReference type="EMBL" id="CAJOBS010001730">
    <property type="protein sequence ID" value="CAF4756781.1"/>
    <property type="molecule type" value="Genomic_DNA"/>
</dbReference>
<evidence type="ECO:0000313" key="4">
    <source>
        <dbReference type="EMBL" id="CAF4566263.1"/>
    </source>
</evidence>
<dbReference type="EMBL" id="CAJOBO010002624">
    <property type="protein sequence ID" value="CAF4460752.1"/>
    <property type="molecule type" value="Genomic_DNA"/>
</dbReference>
<evidence type="ECO:0000313" key="5">
    <source>
        <dbReference type="EMBL" id="CAF4756781.1"/>
    </source>
</evidence>
<sequence length="327" mass="37503">MKSTTNSPSVWLKICVVFGLCFYGLIGICIITAGAISCVQTHQIKQFHTNTTCLVEDYSFQQKTCKSYYGHRSERSTCYDKQSQVIYSIFNGSSITSSIKLYEQRSQSDHQTRGKKENILLVTAVNNMSVYNSKANYHPASALPGSLPNGSYLLPGNDYYSVAGCLPRLRYDTQKFLNDPKYAYSQSYRIDAMQALQNVKKGTSLPRYYSYYPHFEATRERHVFVPKHFPNENPSSYDHKGLQHFKNLASHSDSYALRSVSTLPRVDYVTLPAPDQNDEIYHSYQPKMPYDMMVLRDEQMYKTPYSRDFMTRDTTFISSTTLVPRGC</sequence>
<dbReference type="EMBL" id="CAJOBQ010002550">
    <property type="protein sequence ID" value="CAF4566263.1"/>
    <property type="molecule type" value="Genomic_DNA"/>
</dbReference>
<evidence type="ECO:0000313" key="6">
    <source>
        <dbReference type="EMBL" id="CAF4776356.1"/>
    </source>
</evidence>
<evidence type="ECO:0000313" key="2">
    <source>
        <dbReference type="EMBL" id="CAF4425994.1"/>
    </source>
</evidence>
<keyword evidence="1" id="KW-0472">Membrane</keyword>
<dbReference type="Proteomes" id="UP000663838">
    <property type="component" value="Unassembled WGS sequence"/>
</dbReference>
<feature type="transmembrane region" description="Helical" evidence="1">
    <location>
        <begin position="12"/>
        <end position="36"/>
    </location>
</feature>
<dbReference type="AlphaFoldDB" id="A0A820QWV4"/>
<keyword evidence="1" id="KW-1133">Transmembrane helix</keyword>
<keyword evidence="7" id="KW-1185">Reference proteome</keyword>
<accession>A0A820QWV4</accession>
<name>A0A820QWV4_9BILA</name>
<reference evidence="2" key="1">
    <citation type="submission" date="2021-02" db="EMBL/GenBank/DDBJ databases">
        <authorList>
            <person name="Nowell W R."/>
        </authorList>
    </citation>
    <scope>NUCLEOTIDE SEQUENCE</scope>
</reference>
<evidence type="ECO:0000313" key="7">
    <source>
        <dbReference type="Proteomes" id="UP000663873"/>
    </source>
</evidence>
<gene>
    <name evidence="3" type="ORF">HFQ381_LOCUS24631</name>
    <name evidence="6" type="ORF">QYT958_LOCUS22461</name>
    <name evidence="5" type="ORF">TOA249_LOCUS20767</name>
    <name evidence="4" type="ORF">TSG867_LOCUS25650</name>
    <name evidence="2" type="ORF">UJA718_LOCUS20961</name>
</gene>
<dbReference type="EMBL" id="CAJOBP010003991">
    <property type="protein sequence ID" value="CAF4425994.1"/>
    <property type="molecule type" value="Genomic_DNA"/>
</dbReference>